<dbReference type="GO" id="GO:0005886">
    <property type="term" value="C:plasma membrane"/>
    <property type="evidence" value="ECO:0007669"/>
    <property type="project" value="UniProtKB-SubCell"/>
</dbReference>
<dbReference type="STRING" id="37928.SAMN04489742_4775"/>
<dbReference type="GO" id="GO:0016887">
    <property type="term" value="F:ATP hydrolysis activity"/>
    <property type="evidence" value="ECO:0007669"/>
    <property type="project" value="InterPro"/>
</dbReference>
<evidence type="ECO:0000313" key="11">
    <source>
        <dbReference type="Proteomes" id="UP000181917"/>
    </source>
</evidence>
<sequence>MNALIDISNVSKTFPGVTALSGVSFDIRPGEIHALMGENGAGKSTLIKILAGAQKQSAGTIRLNGTEIDFARPQDAEDAGIRTVFQELNVVPQLSVAENICLGAIPGRTGFISRKQMLRQARESLAALGAYLPLDARAGTLPRSSQQLIEISRALMGDAKLLILDEPTASLGEQESRRLLQIVKDLAGRGVAILYITHRMHEVMAIADRVTVLRDGQFIETLQAPLEESVVVERMIGRPASSLYQHSMRSPGSELLSLHELTTATLRQVSLTLRAGEVVGIAGLLGSGKSEIGRACFGLDKVLGGQIVLDGRQVVTPVPAGMLAQGLVYYPSDRRTEGLVMGRPLLEAMTMGSHQAAGLRRFGFLRRAEESRRATSIGEALDLRPMLLNRKAGAFSGGNQQKAVLARGQLHAAKVHIFDEPTVGIDVGAKADVYRLIDNYAEAGHGVLVISSDLTEIIGISDRVYVMHEGSVSAHLTGAEITEEAIAHAFFAHAAA</sequence>
<evidence type="ECO:0000256" key="1">
    <source>
        <dbReference type="ARBA" id="ARBA00004202"/>
    </source>
</evidence>
<dbReference type="PROSITE" id="PS50893">
    <property type="entry name" value="ABC_TRANSPORTER_2"/>
    <property type="match status" value="2"/>
</dbReference>
<name>A0A1H1HXL5_9MICC</name>
<dbReference type="Proteomes" id="UP000181917">
    <property type="component" value="Unassembled WGS sequence"/>
</dbReference>
<dbReference type="OrthoDB" id="39350at2"/>
<dbReference type="CDD" id="cd03216">
    <property type="entry name" value="ABC_Carb_Monos_I"/>
    <property type="match status" value="1"/>
</dbReference>
<keyword evidence="2" id="KW-0813">Transport</keyword>
<organism evidence="10 11">
    <name type="scientific">Crystallibacter crystallopoietes</name>
    <dbReference type="NCBI Taxonomy" id="37928"/>
    <lineage>
        <taxon>Bacteria</taxon>
        <taxon>Bacillati</taxon>
        <taxon>Actinomycetota</taxon>
        <taxon>Actinomycetes</taxon>
        <taxon>Micrococcales</taxon>
        <taxon>Micrococcaceae</taxon>
        <taxon>Crystallibacter</taxon>
    </lineage>
</organism>
<dbReference type="PANTHER" id="PTHR43790">
    <property type="entry name" value="CARBOHYDRATE TRANSPORT ATP-BINDING PROTEIN MG119-RELATED"/>
    <property type="match status" value="1"/>
</dbReference>
<evidence type="ECO:0000256" key="5">
    <source>
        <dbReference type="ARBA" id="ARBA00022741"/>
    </source>
</evidence>
<keyword evidence="7" id="KW-1278">Translocase</keyword>
<dbReference type="InterPro" id="IPR003593">
    <property type="entry name" value="AAA+_ATPase"/>
</dbReference>
<dbReference type="AlphaFoldDB" id="A0A1H1HXL5"/>
<keyword evidence="11" id="KW-1185">Reference proteome</keyword>
<dbReference type="PANTHER" id="PTHR43790:SF9">
    <property type="entry name" value="GALACTOFURANOSE TRANSPORTER ATP-BINDING PROTEIN YTFR"/>
    <property type="match status" value="1"/>
</dbReference>
<protein>
    <submittedName>
        <fullName evidence="10">Monosaccharide ABC transporter ATP-binding protein, CUT2 family</fullName>
    </submittedName>
</protein>
<evidence type="ECO:0000256" key="6">
    <source>
        <dbReference type="ARBA" id="ARBA00022840"/>
    </source>
</evidence>
<evidence type="ECO:0000256" key="4">
    <source>
        <dbReference type="ARBA" id="ARBA00022737"/>
    </source>
</evidence>
<keyword evidence="4" id="KW-0677">Repeat</keyword>
<dbReference type="InterPro" id="IPR050107">
    <property type="entry name" value="ABC_carbohydrate_import_ATPase"/>
</dbReference>
<evidence type="ECO:0000256" key="2">
    <source>
        <dbReference type="ARBA" id="ARBA00022448"/>
    </source>
</evidence>
<keyword evidence="8" id="KW-0472">Membrane</keyword>
<dbReference type="SUPFAM" id="SSF52540">
    <property type="entry name" value="P-loop containing nucleoside triphosphate hydrolases"/>
    <property type="match status" value="2"/>
</dbReference>
<dbReference type="EMBL" id="FNKH01000003">
    <property type="protein sequence ID" value="SDR30201.1"/>
    <property type="molecule type" value="Genomic_DNA"/>
</dbReference>
<feature type="domain" description="ABC transporter" evidence="9">
    <location>
        <begin position="5"/>
        <end position="240"/>
    </location>
</feature>
<evidence type="ECO:0000256" key="8">
    <source>
        <dbReference type="ARBA" id="ARBA00023136"/>
    </source>
</evidence>
<dbReference type="FunFam" id="3.40.50.300:FF:000127">
    <property type="entry name" value="Ribose import ATP-binding protein RbsA"/>
    <property type="match status" value="1"/>
</dbReference>
<dbReference type="Gene3D" id="3.40.50.300">
    <property type="entry name" value="P-loop containing nucleotide triphosphate hydrolases"/>
    <property type="match status" value="2"/>
</dbReference>
<dbReference type="InterPro" id="IPR003439">
    <property type="entry name" value="ABC_transporter-like_ATP-bd"/>
</dbReference>
<reference evidence="10 11" key="1">
    <citation type="submission" date="2016-10" db="EMBL/GenBank/DDBJ databases">
        <authorList>
            <person name="de Groot N.N."/>
        </authorList>
    </citation>
    <scope>NUCLEOTIDE SEQUENCE [LARGE SCALE GENOMIC DNA]</scope>
    <source>
        <strain evidence="10 11">DSM 20117</strain>
    </source>
</reference>
<dbReference type="SMART" id="SM00382">
    <property type="entry name" value="AAA"/>
    <property type="match status" value="2"/>
</dbReference>
<keyword evidence="3" id="KW-1003">Cell membrane</keyword>
<feature type="domain" description="ABC transporter" evidence="9">
    <location>
        <begin position="248"/>
        <end position="494"/>
    </location>
</feature>
<dbReference type="RefSeq" id="WP_074703553.1">
    <property type="nucleotide sequence ID" value="NZ_CP018865.1"/>
</dbReference>
<evidence type="ECO:0000256" key="7">
    <source>
        <dbReference type="ARBA" id="ARBA00022967"/>
    </source>
</evidence>
<dbReference type="CDD" id="cd03215">
    <property type="entry name" value="ABC_Carb_Monos_II"/>
    <property type="match status" value="1"/>
</dbReference>
<accession>A0A1H1HXL5</accession>
<dbReference type="GO" id="GO:0005524">
    <property type="term" value="F:ATP binding"/>
    <property type="evidence" value="ECO:0007669"/>
    <property type="project" value="UniProtKB-KW"/>
</dbReference>
<proteinExistence type="predicted"/>
<keyword evidence="6 10" id="KW-0067">ATP-binding</keyword>
<dbReference type="InterPro" id="IPR027417">
    <property type="entry name" value="P-loop_NTPase"/>
</dbReference>
<evidence type="ECO:0000259" key="9">
    <source>
        <dbReference type="PROSITE" id="PS50893"/>
    </source>
</evidence>
<gene>
    <name evidence="10" type="ORF">SAMN04489742_4775</name>
</gene>
<keyword evidence="5" id="KW-0547">Nucleotide-binding</keyword>
<evidence type="ECO:0000313" key="10">
    <source>
        <dbReference type="EMBL" id="SDR30201.1"/>
    </source>
</evidence>
<comment type="subcellular location">
    <subcellularLocation>
        <location evidence="1">Cell membrane</location>
        <topology evidence="1">Peripheral membrane protein</topology>
    </subcellularLocation>
</comment>
<evidence type="ECO:0000256" key="3">
    <source>
        <dbReference type="ARBA" id="ARBA00022475"/>
    </source>
</evidence>
<dbReference type="Pfam" id="PF00005">
    <property type="entry name" value="ABC_tran"/>
    <property type="match status" value="2"/>
</dbReference>
<dbReference type="KEGG" id="acry:AC20117_22145"/>